<comment type="catalytic activity">
    <reaction evidence="8">
        <text>a uridine in RNA = a pseudouridine in RNA</text>
        <dbReference type="Rhea" id="RHEA:48348"/>
        <dbReference type="Rhea" id="RHEA-COMP:12068"/>
        <dbReference type="Rhea" id="RHEA-COMP:12069"/>
        <dbReference type="ChEBI" id="CHEBI:65314"/>
        <dbReference type="ChEBI" id="CHEBI:65315"/>
    </reaction>
</comment>
<name>A0A1Y5TUH1_9PROT</name>
<dbReference type="Pfam" id="PF01479">
    <property type="entry name" value="S4"/>
    <property type="match status" value="1"/>
</dbReference>
<evidence type="ECO:0000256" key="6">
    <source>
        <dbReference type="PIRSR" id="PIRSR606225-1"/>
    </source>
</evidence>
<dbReference type="InParanoid" id="A0A1Y5TUH1"/>
<feature type="domain" description="Pseudouridine synthase RsuA/RluA-like" evidence="9">
    <location>
        <begin position="93"/>
        <end position="250"/>
    </location>
</feature>
<dbReference type="Proteomes" id="UP000193200">
    <property type="component" value="Unassembled WGS sequence"/>
</dbReference>
<dbReference type="EC" id="5.4.99.-" evidence="8"/>
<evidence type="ECO:0000259" key="9">
    <source>
        <dbReference type="Pfam" id="PF00849"/>
    </source>
</evidence>
<evidence type="ECO:0000259" key="10">
    <source>
        <dbReference type="Pfam" id="PF01479"/>
    </source>
</evidence>
<dbReference type="RefSeq" id="WP_139839768.1">
    <property type="nucleotide sequence ID" value="NZ_FWFR01000003.1"/>
</dbReference>
<keyword evidence="2 7" id="KW-0694">RNA-binding</keyword>
<dbReference type="CDD" id="cd02869">
    <property type="entry name" value="PseudoU_synth_RluA_like"/>
    <property type="match status" value="1"/>
</dbReference>
<dbReference type="SUPFAM" id="SSF55174">
    <property type="entry name" value="Alpha-L RNA-binding motif"/>
    <property type="match status" value="1"/>
</dbReference>
<dbReference type="Gene3D" id="3.30.2350.10">
    <property type="entry name" value="Pseudouridine synthase"/>
    <property type="match status" value="1"/>
</dbReference>
<evidence type="ECO:0000256" key="8">
    <source>
        <dbReference type="RuleBase" id="RU362028"/>
    </source>
</evidence>
<dbReference type="PROSITE" id="PS50889">
    <property type="entry name" value="S4"/>
    <property type="match status" value="1"/>
</dbReference>
<gene>
    <name evidence="11" type="primary">rluD</name>
    <name evidence="11" type="ORF">OCH7691_03566</name>
</gene>
<evidence type="ECO:0000256" key="4">
    <source>
        <dbReference type="ARBA" id="ARBA00036882"/>
    </source>
</evidence>
<dbReference type="InterPro" id="IPR020103">
    <property type="entry name" value="PsdUridine_synth_cat_dom_sf"/>
</dbReference>
<comment type="catalytic activity">
    <reaction evidence="4">
        <text>uridine(1911/1915/1917) in 23S rRNA = pseudouridine(1911/1915/1917) in 23S rRNA</text>
        <dbReference type="Rhea" id="RHEA:42524"/>
        <dbReference type="Rhea" id="RHEA-COMP:10097"/>
        <dbReference type="Rhea" id="RHEA-COMP:10098"/>
        <dbReference type="ChEBI" id="CHEBI:65314"/>
        <dbReference type="ChEBI" id="CHEBI:65315"/>
        <dbReference type="EC" id="5.4.99.23"/>
    </reaction>
</comment>
<dbReference type="InterPro" id="IPR050188">
    <property type="entry name" value="RluA_PseudoU_synthase"/>
</dbReference>
<keyword evidence="12" id="KW-1185">Reference proteome</keyword>
<dbReference type="NCBIfam" id="TIGR00005">
    <property type="entry name" value="rluA_subfam"/>
    <property type="match status" value="1"/>
</dbReference>
<evidence type="ECO:0000256" key="3">
    <source>
        <dbReference type="ARBA" id="ARBA00023235"/>
    </source>
</evidence>
<evidence type="ECO:0000313" key="12">
    <source>
        <dbReference type="Proteomes" id="UP000193200"/>
    </source>
</evidence>
<dbReference type="Pfam" id="PF00849">
    <property type="entry name" value="PseudoU_synth_2"/>
    <property type="match status" value="1"/>
</dbReference>
<dbReference type="FunFam" id="3.30.2350.10:FF:000006">
    <property type="entry name" value="Pseudouridine synthase"/>
    <property type="match status" value="1"/>
</dbReference>
<dbReference type="InterPro" id="IPR006145">
    <property type="entry name" value="PsdUridine_synth_RsuA/RluA"/>
</dbReference>
<keyword evidence="3 8" id="KW-0413">Isomerase</keyword>
<sequence length="328" mass="35985">MEVLETEYRIAVAESEAGDRLDRVLAAHLPDLSRTRVKALIEAEKVRSGAQTIAEPSYRVKPQQIFILAVPVAVDAEPAAQEIPLDIVHEDDDLVIVDKPPGLVVHPAPGNADRTLVNALIHHCGSSLSGIGGVRRPGIVHRIDKDTSGLLIVAKNDMAHAALAKQFAAHSLERHYRAIVWGVPRSSSGEIRGNIGRDPRHRKRMAVVADGGKAAITHYRVLERFGELASLVECRLETGRTHQIRVHMTHIGHPLVGDSLYGRNRRGRQSASDASMREALNAFPRQALHAASLGIIHPRTGKTLKYLAEIPNDMKTLLVVLRNETMRP</sequence>
<evidence type="ECO:0000313" key="11">
    <source>
        <dbReference type="EMBL" id="SLN73088.1"/>
    </source>
</evidence>
<feature type="active site" evidence="6">
    <location>
        <position position="144"/>
    </location>
</feature>
<evidence type="ECO:0000256" key="2">
    <source>
        <dbReference type="ARBA" id="ARBA00022884"/>
    </source>
</evidence>
<dbReference type="InterPro" id="IPR006224">
    <property type="entry name" value="PsdUridine_synth_RluA-like_CS"/>
</dbReference>
<dbReference type="InterPro" id="IPR036986">
    <property type="entry name" value="S4_RNA-bd_sf"/>
</dbReference>
<dbReference type="PANTHER" id="PTHR21600:SF44">
    <property type="entry name" value="RIBOSOMAL LARGE SUBUNIT PSEUDOURIDINE SYNTHASE D"/>
    <property type="match status" value="1"/>
</dbReference>
<dbReference type="PANTHER" id="PTHR21600">
    <property type="entry name" value="MITOCHONDRIAL RNA PSEUDOURIDINE SYNTHASE"/>
    <property type="match status" value="1"/>
</dbReference>
<organism evidence="11 12">
    <name type="scientific">Oceanibacterium hippocampi</name>
    <dbReference type="NCBI Taxonomy" id="745714"/>
    <lineage>
        <taxon>Bacteria</taxon>
        <taxon>Pseudomonadati</taxon>
        <taxon>Pseudomonadota</taxon>
        <taxon>Alphaproteobacteria</taxon>
        <taxon>Sneathiellales</taxon>
        <taxon>Sneathiellaceae</taxon>
        <taxon>Oceanibacterium</taxon>
    </lineage>
</organism>
<evidence type="ECO:0000256" key="5">
    <source>
        <dbReference type="ARBA" id="ARBA00056072"/>
    </source>
</evidence>
<comment type="similarity">
    <text evidence="1 8">Belongs to the pseudouridine synthase RluA family.</text>
</comment>
<feature type="domain" description="RNA-binding S4" evidence="10">
    <location>
        <begin position="20"/>
        <end position="63"/>
    </location>
</feature>
<dbReference type="InterPro" id="IPR006225">
    <property type="entry name" value="PsdUridine_synth_RluC/D"/>
</dbReference>
<dbReference type="Gene3D" id="3.10.290.10">
    <property type="entry name" value="RNA-binding S4 domain"/>
    <property type="match status" value="1"/>
</dbReference>
<dbReference type="EMBL" id="FWFR01000003">
    <property type="protein sequence ID" value="SLN73088.1"/>
    <property type="molecule type" value="Genomic_DNA"/>
</dbReference>
<evidence type="ECO:0000256" key="7">
    <source>
        <dbReference type="PROSITE-ProRule" id="PRU00182"/>
    </source>
</evidence>
<dbReference type="SUPFAM" id="SSF55120">
    <property type="entry name" value="Pseudouridine synthase"/>
    <property type="match status" value="1"/>
</dbReference>
<dbReference type="AlphaFoldDB" id="A0A1Y5TUH1"/>
<reference evidence="11 12" key="1">
    <citation type="submission" date="2017-03" db="EMBL/GenBank/DDBJ databases">
        <authorList>
            <person name="Afonso C.L."/>
            <person name="Miller P.J."/>
            <person name="Scott M.A."/>
            <person name="Spackman E."/>
            <person name="Goraichik I."/>
            <person name="Dimitrov K.M."/>
            <person name="Suarez D.L."/>
            <person name="Swayne D.E."/>
        </authorList>
    </citation>
    <scope>NUCLEOTIDE SEQUENCE [LARGE SCALE GENOMIC DNA]</scope>
    <source>
        <strain evidence="11 12">CECT 7691</strain>
    </source>
</reference>
<proteinExistence type="inferred from homology"/>
<dbReference type="GO" id="GO:0000455">
    <property type="term" value="P:enzyme-directed rRNA pseudouridine synthesis"/>
    <property type="evidence" value="ECO:0007669"/>
    <property type="project" value="TreeGrafter"/>
</dbReference>
<dbReference type="PROSITE" id="PS01129">
    <property type="entry name" value="PSI_RLU"/>
    <property type="match status" value="1"/>
</dbReference>
<evidence type="ECO:0000256" key="1">
    <source>
        <dbReference type="ARBA" id="ARBA00010876"/>
    </source>
</evidence>
<dbReference type="OrthoDB" id="9807829at2"/>
<accession>A0A1Y5TUH1</accession>
<dbReference type="GO" id="GO:0003723">
    <property type="term" value="F:RNA binding"/>
    <property type="evidence" value="ECO:0007669"/>
    <property type="project" value="UniProtKB-KW"/>
</dbReference>
<protein>
    <recommendedName>
        <fullName evidence="8">Pseudouridine synthase</fullName>
        <ecNumber evidence="8">5.4.99.-</ecNumber>
    </recommendedName>
</protein>
<dbReference type="GO" id="GO:0160140">
    <property type="term" value="F:23S rRNA pseudouridine(1911/1915/1917) synthase activity"/>
    <property type="evidence" value="ECO:0007669"/>
    <property type="project" value="UniProtKB-EC"/>
</dbReference>
<comment type="function">
    <text evidence="5">Responsible for synthesis of pseudouridine from uracil at positions 1911, 1915 and 1917 in 23S ribosomal RNA.</text>
</comment>
<dbReference type="CDD" id="cd00165">
    <property type="entry name" value="S4"/>
    <property type="match status" value="1"/>
</dbReference>
<dbReference type="FunCoup" id="A0A1Y5TUH1">
    <property type="interactions" value="654"/>
</dbReference>
<dbReference type="InterPro" id="IPR002942">
    <property type="entry name" value="S4_RNA-bd"/>
</dbReference>